<dbReference type="Proteomes" id="UP000247612">
    <property type="component" value="Unassembled WGS sequence"/>
</dbReference>
<name>A0A318L6T1_9FIRM</name>
<dbReference type="AlphaFoldDB" id="A0A318L6T1"/>
<keyword evidence="1" id="KW-0472">Membrane</keyword>
<keyword evidence="1" id="KW-0812">Transmembrane</keyword>
<proteinExistence type="predicted"/>
<protein>
    <recommendedName>
        <fullName evidence="4">Flp pilus assembly protein TadB</fullName>
    </recommendedName>
</protein>
<gene>
    <name evidence="2" type="ORF">DES51_111129</name>
</gene>
<feature type="transmembrane region" description="Helical" evidence="1">
    <location>
        <begin position="254"/>
        <end position="272"/>
    </location>
</feature>
<evidence type="ECO:0000313" key="2">
    <source>
        <dbReference type="EMBL" id="PXX77377.1"/>
    </source>
</evidence>
<reference evidence="2 3" key="1">
    <citation type="submission" date="2018-05" db="EMBL/GenBank/DDBJ databases">
        <title>Genomic Encyclopedia of Type Strains, Phase IV (KMG-IV): sequencing the most valuable type-strain genomes for metagenomic binning, comparative biology and taxonomic classification.</title>
        <authorList>
            <person name="Goeker M."/>
        </authorList>
    </citation>
    <scope>NUCLEOTIDE SEQUENCE [LARGE SCALE GENOMIC DNA]</scope>
    <source>
        <strain evidence="2 3">JC118</strain>
    </source>
</reference>
<organism evidence="2 3">
    <name type="scientific">Dielma fastidiosa</name>
    <dbReference type="NCBI Taxonomy" id="1034346"/>
    <lineage>
        <taxon>Bacteria</taxon>
        <taxon>Bacillati</taxon>
        <taxon>Bacillota</taxon>
        <taxon>Erysipelotrichia</taxon>
        <taxon>Erysipelotrichales</taxon>
        <taxon>Erysipelotrichaceae</taxon>
        <taxon>Dielma</taxon>
    </lineage>
</organism>
<sequence>MSVLILMAVLLLLLVNTRKGKELFTFCMFRRNGYAALKQTILSYGYNYSFKQHMVLLSLMAAGILFIGVQFEVRVESMILLVFISSMVLPTIYIWLAYNSYQEHLFNDFTMFLQNFIALFKLNPKTYRILCECEKICEGEMKQVVSSMIERLSEGGDVKACFQLLIDYQPHFIVYNLASLVMTIEMHGGDQFLDGLDLIQDDIDDWIEDTYMFKRLQLQAKNRMIGLCGLSALIAMFAKNMLKEIQFNTTSIVYQSAILFFFTTVLITLLMAHKTISEGWVEKEECISTRA</sequence>
<feature type="transmembrane region" description="Helical" evidence="1">
    <location>
        <begin position="53"/>
        <end position="71"/>
    </location>
</feature>
<accession>A0A318L6T1</accession>
<feature type="transmembrane region" description="Helical" evidence="1">
    <location>
        <begin position="224"/>
        <end position="242"/>
    </location>
</feature>
<keyword evidence="3" id="KW-1185">Reference proteome</keyword>
<keyword evidence="1" id="KW-1133">Transmembrane helix</keyword>
<feature type="transmembrane region" description="Helical" evidence="1">
    <location>
        <begin position="78"/>
        <end position="98"/>
    </location>
</feature>
<comment type="caution">
    <text evidence="2">The sequence shown here is derived from an EMBL/GenBank/DDBJ whole genome shotgun (WGS) entry which is preliminary data.</text>
</comment>
<dbReference type="OrthoDB" id="3035593at2"/>
<dbReference type="RefSeq" id="WP_022939572.1">
    <property type="nucleotide sequence ID" value="NZ_CABKRQ010000010.1"/>
</dbReference>
<evidence type="ECO:0008006" key="4">
    <source>
        <dbReference type="Google" id="ProtNLM"/>
    </source>
</evidence>
<evidence type="ECO:0000313" key="3">
    <source>
        <dbReference type="Proteomes" id="UP000247612"/>
    </source>
</evidence>
<evidence type="ECO:0000256" key="1">
    <source>
        <dbReference type="SAM" id="Phobius"/>
    </source>
</evidence>
<dbReference type="STRING" id="1034346.GCA_000313565_03293"/>
<dbReference type="EMBL" id="QJKH01000011">
    <property type="protein sequence ID" value="PXX77377.1"/>
    <property type="molecule type" value="Genomic_DNA"/>
</dbReference>